<sequence>MTLRLLRTFPDLIATGAIEEAMIRSRVERVTRGKDVRRRSADVPPPPCERDRVIWAVENAGKKLADLLILTEAVTESDWLLSRK</sequence>
<name>A0ABN7AAB8_9HEMI</name>
<keyword evidence="2" id="KW-1185">Reference proteome</keyword>
<accession>A0ABN7AAB8</accession>
<evidence type="ECO:0000313" key="1">
    <source>
        <dbReference type="EMBL" id="BES88172.1"/>
    </source>
</evidence>
<dbReference type="EMBL" id="AP028909">
    <property type="protein sequence ID" value="BES88172.1"/>
    <property type="molecule type" value="Genomic_DNA"/>
</dbReference>
<organism evidence="1 2">
    <name type="scientific">Nesidiocoris tenuis</name>
    <dbReference type="NCBI Taxonomy" id="355587"/>
    <lineage>
        <taxon>Eukaryota</taxon>
        <taxon>Metazoa</taxon>
        <taxon>Ecdysozoa</taxon>
        <taxon>Arthropoda</taxon>
        <taxon>Hexapoda</taxon>
        <taxon>Insecta</taxon>
        <taxon>Pterygota</taxon>
        <taxon>Neoptera</taxon>
        <taxon>Paraneoptera</taxon>
        <taxon>Hemiptera</taxon>
        <taxon>Heteroptera</taxon>
        <taxon>Panheteroptera</taxon>
        <taxon>Cimicomorpha</taxon>
        <taxon>Miridae</taxon>
        <taxon>Dicyphina</taxon>
        <taxon>Nesidiocoris</taxon>
    </lineage>
</organism>
<dbReference type="Proteomes" id="UP001307889">
    <property type="component" value="Chromosome 1"/>
</dbReference>
<protein>
    <submittedName>
        <fullName evidence="1">Uncharacterized protein</fullName>
    </submittedName>
</protein>
<gene>
    <name evidence="1" type="ORF">NTJ_00978</name>
</gene>
<evidence type="ECO:0000313" key="2">
    <source>
        <dbReference type="Proteomes" id="UP001307889"/>
    </source>
</evidence>
<proteinExistence type="predicted"/>
<reference evidence="1 2" key="1">
    <citation type="submission" date="2023-09" db="EMBL/GenBank/DDBJ databases">
        <title>Nesidiocoris tenuis whole genome shotgun sequence.</title>
        <authorList>
            <person name="Shibata T."/>
            <person name="Shimoda M."/>
            <person name="Kobayashi T."/>
            <person name="Uehara T."/>
        </authorList>
    </citation>
    <scope>NUCLEOTIDE SEQUENCE [LARGE SCALE GENOMIC DNA]</scope>
    <source>
        <strain evidence="1 2">Japan</strain>
    </source>
</reference>